<gene>
    <name evidence="1" type="ORF">BSPP4475_01430</name>
</gene>
<name>A0AA48M470_9BACL</name>
<evidence type="ECO:0000313" key="2">
    <source>
        <dbReference type="Proteomes" id="UP001189619"/>
    </source>
</evidence>
<organism evidence="1 2">
    <name type="scientific">Brevibacillus aydinogluensis</name>
    <dbReference type="NCBI Taxonomy" id="927786"/>
    <lineage>
        <taxon>Bacteria</taxon>
        <taxon>Bacillati</taxon>
        <taxon>Bacillota</taxon>
        <taxon>Bacilli</taxon>
        <taxon>Bacillales</taxon>
        <taxon>Paenibacillaceae</taxon>
        <taxon>Brevibacillus</taxon>
    </lineage>
</organism>
<accession>A0AA48M470</accession>
<keyword evidence="2" id="KW-1185">Reference proteome</keyword>
<reference evidence="1" key="1">
    <citation type="submission" date="2023-07" db="EMBL/GenBank/DDBJ databases">
        <authorList>
            <person name="Ivanov I."/>
            <person name="Teneva D."/>
            <person name="Stoikov I."/>
        </authorList>
    </citation>
    <scope>NUCLEOTIDE SEQUENCE</scope>
    <source>
        <strain evidence="1">4475</strain>
    </source>
</reference>
<dbReference type="RefSeq" id="WP_304414940.1">
    <property type="nucleotide sequence ID" value="NZ_OY569118.1"/>
</dbReference>
<dbReference type="Proteomes" id="UP001189619">
    <property type="component" value="Chromosome"/>
</dbReference>
<dbReference type="KEGG" id="bayd:BSPP4475_01430"/>
<evidence type="ECO:0000313" key="1">
    <source>
        <dbReference type="EMBL" id="CAJ1000987.1"/>
    </source>
</evidence>
<proteinExistence type="predicted"/>
<dbReference type="AlphaFoldDB" id="A0AA48M470"/>
<dbReference type="EMBL" id="OY569118">
    <property type="protein sequence ID" value="CAJ1000987.1"/>
    <property type="molecule type" value="Genomic_DNA"/>
</dbReference>
<sequence length="56" mass="6607">MLKDWNRLAQEAHEKHFVHDAAAASKYPGGRRALKEYRNRLILNRQYLEARGEKEA</sequence>
<protein>
    <submittedName>
        <fullName evidence="1">Uncharacterized protein</fullName>
    </submittedName>
</protein>